<organism evidence="1 2">
    <name type="scientific">Aspergillus ruber (strain CBS 135680)</name>
    <dbReference type="NCBI Taxonomy" id="1388766"/>
    <lineage>
        <taxon>Eukaryota</taxon>
        <taxon>Fungi</taxon>
        <taxon>Dikarya</taxon>
        <taxon>Ascomycota</taxon>
        <taxon>Pezizomycotina</taxon>
        <taxon>Eurotiomycetes</taxon>
        <taxon>Eurotiomycetidae</taxon>
        <taxon>Eurotiales</taxon>
        <taxon>Aspergillaceae</taxon>
        <taxon>Aspergillus</taxon>
        <taxon>Aspergillus subgen. Aspergillus</taxon>
    </lineage>
</organism>
<dbReference type="AlphaFoldDB" id="A0A017S7Q5"/>
<evidence type="ECO:0000313" key="1">
    <source>
        <dbReference type="EMBL" id="EYE92644.1"/>
    </source>
</evidence>
<keyword evidence="2" id="KW-1185">Reference proteome</keyword>
<name>A0A017S7Q5_ASPRC</name>
<reference evidence="2" key="1">
    <citation type="journal article" date="2014" name="Nat. Commun.">
        <title>Genomic adaptations of the halophilic Dead Sea filamentous fungus Eurotium rubrum.</title>
        <authorList>
            <person name="Kis-Papo T."/>
            <person name="Weig A.R."/>
            <person name="Riley R."/>
            <person name="Persoh D."/>
            <person name="Salamov A."/>
            <person name="Sun H."/>
            <person name="Lipzen A."/>
            <person name="Wasser S.P."/>
            <person name="Rambold G."/>
            <person name="Grigoriev I.V."/>
            <person name="Nevo E."/>
        </authorList>
    </citation>
    <scope>NUCLEOTIDE SEQUENCE [LARGE SCALE GENOMIC DNA]</scope>
    <source>
        <strain evidence="2">CBS 135680</strain>
    </source>
</reference>
<proteinExistence type="predicted"/>
<evidence type="ECO:0000313" key="2">
    <source>
        <dbReference type="Proteomes" id="UP000019804"/>
    </source>
</evidence>
<dbReference type="RefSeq" id="XP_040636332.1">
    <property type="nucleotide sequence ID" value="XM_040777902.1"/>
</dbReference>
<sequence length="58" mass="6399">MKTVHSNGDMLSERRQRSGHLMSFIAACGEYPQAATTLYAILNVDRCSKSLDLQLGVN</sequence>
<dbReference type="PROSITE" id="PS51257">
    <property type="entry name" value="PROKAR_LIPOPROTEIN"/>
    <property type="match status" value="1"/>
</dbReference>
<protein>
    <submittedName>
        <fullName evidence="1">Uncharacterized protein</fullName>
    </submittedName>
</protein>
<dbReference type="HOGENOM" id="CLU_2978744_0_0_1"/>
<dbReference type="GeneID" id="63693026"/>
<accession>A0A017S7Q5</accession>
<dbReference type="Proteomes" id="UP000019804">
    <property type="component" value="Unassembled WGS sequence"/>
</dbReference>
<dbReference type="EMBL" id="KK088436">
    <property type="protein sequence ID" value="EYE92644.1"/>
    <property type="molecule type" value="Genomic_DNA"/>
</dbReference>
<gene>
    <name evidence="1" type="ORF">EURHEDRAFT_189337</name>
</gene>